<protein>
    <recommendedName>
        <fullName evidence="2">MULE transposase domain-containing protein</fullName>
    </recommendedName>
</protein>
<organism evidence="1">
    <name type="scientific">Rhizopus microsporus var. microsporus</name>
    <dbReference type="NCBI Taxonomy" id="86635"/>
    <lineage>
        <taxon>Eukaryota</taxon>
        <taxon>Fungi</taxon>
        <taxon>Fungi incertae sedis</taxon>
        <taxon>Mucoromycota</taxon>
        <taxon>Mucoromycotina</taxon>
        <taxon>Mucoromycetes</taxon>
        <taxon>Mucorales</taxon>
        <taxon>Mucorineae</taxon>
        <taxon>Rhizopodaceae</taxon>
        <taxon>Rhizopus</taxon>
    </lineage>
</organism>
<sequence length="315" mass="36721">MVSSSFSPLRINYYDVRNVINVRLMKLSRRAVLDRVSAQIWIEELAKKGAKILFKVYEDGSFLISWVAQWQMKEAEEGRIDSTHKACKPFNDPKKDGYLLTIVVRSSITNKRLPVCFFVTDNEIIPTLHQWLSWLKDSFNLNVKRIMVDCSPTEFAAIREVSDNVDILLCHWHIKRAWETHIKRGVKISKSTYDTKLAEDRVRANLNSMMYSETPEAFDLAHQLFLAENKEFEVFLAYFNKSYHNQLKTFYFGRSRSLHVDRLACLLSQVVALGYWQDTIKVANDFGGFRLTVNQEKKRRAAYCIDYDVACSMVE</sequence>
<proteinExistence type="predicted"/>
<dbReference type="OrthoDB" id="2506357at2759"/>
<reference evidence="1" key="1">
    <citation type="journal article" date="2016" name="Proc. Natl. Acad. Sci. U.S.A.">
        <title>Lipid metabolic changes in an early divergent fungus govern the establishment of a mutualistic symbiosis with endobacteria.</title>
        <authorList>
            <person name="Lastovetsky O.A."/>
            <person name="Gaspar M.L."/>
            <person name="Mondo S.J."/>
            <person name="LaButti K.M."/>
            <person name="Sandor L."/>
            <person name="Grigoriev I.V."/>
            <person name="Henry S.A."/>
            <person name="Pawlowska T.E."/>
        </authorList>
    </citation>
    <scope>NUCLEOTIDE SEQUENCE [LARGE SCALE GENOMIC DNA]</scope>
    <source>
        <strain evidence="1">ATCC 52814</strain>
    </source>
</reference>
<evidence type="ECO:0008006" key="2">
    <source>
        <dbReference type="Google" id="ProtNLM"/>
    </source>
</evidence>
<dbReference type="PANTHER" id="PTHR31569">
    <property type="entry name" value="SWIM-TYPE DOMAIN-CONTAINING PROTEIN"/>
    <property type="match status" value="1"/>
</dbReference>
<evidence type="ECO:0000313" key="1">
    <source>
        <dbReference type="EMBL" id="ORE01570.1"/>
    </source>
</evidence>
<gene>
    <name evidence="1" type="ORF">BCV72DRAFT_245838</name>
</gene>
<dbReference type="EMBL" id="KV922119">
    <property type="protein sequence ID" value="ORE01570.1"/>
    <property type="molecule type" value="Genomic_DNA"/>
</dbReference>
<dbReference type="Proteomes" id="UP000242414">
    <property type="component" value="Unassembled WGS sequence"/>
</dbReference>
<name>A0A1X0QP84_RHIZD</name>
<dbReference type="InterPro" id="IPR052579">
    <property type="entry name" value="Zinc_finger_SWIM"/>
</dbReference>
<dbReference type="PANTHER" id="PTHR31569:SF4">
    <property type="entry name" value="SWIM-TYPE DOMAIN-CONTAINING PROTEIN"/>
    <property type="match status" value="1"/>
</dbReference>
<dbReference type="AlphaFoldDB" id="A0A1X0QP84"/>
<dbReference type="VEuPathDB" id="FungiDB:BCV72DRAFT_245838"/>
<accession>A0A1X0QP84</accession>